<reference evidence="2" key="1">
    <citation type="submission" date="2021-02" db="EMBL/GenBank/DDBJ databases">
        <authorList>
            <person name="Dougan E. K."/>
            <person name="Rhodes N."/>
            <person name="Thang M."/>
            <person name="Chan C."/>
        </authorList>
    </citation>
    <scope>NUCLEOTIDE SEQUENCE</scope>
</reference>
<proteinExistence type="predicted"/>
<dbReference type="InterPro" id="IPR000595">
    <property type="entry name" value="cNMP-bd_dom"/>
</dbReference>
<dbReference type="AlphaFoldDB" id="A0A813K2K7"/>
<dbReference type="SUPFAM" id="SSF51206">
    <property type="entry name" value="cAMP-binding domain-like"/>
    <property type="match status" value="1"/>
</dbReference>
<protein>
    <recommendedName>
        <fullName evidence="1">Cyclic nucleotide-binding domain-containing protein</fullName>
    </recommendedName>
</protein>
<comment type="caution">
    <text evidence="2">The sequence shown here is derived from an EMBL/GenBank/DDBJ whole genome shotgun (WGS) entry which is preliminary data.</text>
</comment>
<evidence type="ECO:0000313" key="2">
    <source>
        <dbReference type="EMBL" id="CAE8695405.1"/>
    </source>
</evidence>
<dbReference type="InterPro" id="IPR018490">
    <property type="entry name" value="cNMP-bd_dom_sf"/>
</dbReference>
<sequence>DLLKELCRDALVPVLVLPEQLVFTVGESCGMMYIVVNGMAQYTAQLPAGRGGGHPTLVRRVLQGGQWLSEAALWTGWVHRGELRTLTECLFFGLDAAKFAKVISSHKSVHSCAAGYARKFVEGLNSSVQSDITEAGPVD</sequence>
<dbReference type="PROSITE" id="PS50042">
    <property type="entry name" value="CNMP_BINDING_3"/>
    <property type="match status" value="1"/>
</dbReference>
<gene>
    <name evidence="2" type="ORF">PGLA2088_LOCUS29320</name>
</gene>
<evidence type="ECO:0000259" key="1">
    <source>
        <dbReference type="PROSITE" id="PS50042"/>
    </source>
</evidence>
<organism evidence="2 3">
    <name type="scientific">Polarella glacialis</name>
    <name type="common">Dinoflagellate</name>
    <dbReference type="NCBI Taxonomy" id="89957"/>
    <lineage>
        <taxon>Eukaryota</taxon>
        <taxon>Sar</taxon>
        <taxon>Alveolata</taxon>
        <taxon>Dinophyceae</taxon>
        <taxon>Suessiales</taxon>
        <taxon>Suessiaceae</taxon>
        <taxon>Polarella</taxon>
    </lineage>
</organism>
<feature type="non-terminal residue" evidence="2">
    <location>
        <position position="1"/>
    </location>
</feature>
<dbReference type="EMBL" id="CAJNNW010028258">
    <property type="protein sequence ID" value="CAE8695405.1"/>
    <property type="molecule type" value="Genomic_DNA"/>
</dbReference>
<dbReference type="InterPro" id="IPR014710">
    <property type="entry name" value="RmlC-like_jellyroll"/>
</dbReference>
<name>A0A813K2K7_POLGL</name>
<dbReference type="Gene3D" id="2.60.120.10">
    <property type="entry name" value="Jelly Rolls"/>
    <property type="match status" value="1"/>
</dbReference>
<evidence type="ECO:0000313" key="3">
    <source>
        <dbReference type="Proteomes" id="UP000626109"/>
    </source>
</evidence>
<feature type="domain" description="Cyclic nucleotide-binding" evidence="1">
    <location>
        <begin position="9"/>
        <end position="103"/>
    </location>
</feature>
<dbReference type="Proteomes" id="UP000626109">
    <property type="component" value="Unassembled WGS sequence"/>
</dbReference>
<accession>A0A813K2K7</accession>